<reference evidence="1" key="1">
    <citation type="journal article" date="2014" name="Nat. Commun.">
        <title>Multiple recent horizontal transfers of a large genomic region in cheese making fungi.</title>
        <authorList>
            <person name="Cheeseman K."/>
            <person name="Ropars J."/>
            <person name="Renault P."/>
            <person name="Dupont J."/>
            <person name="Gouzy J."/>
            <person name="Branca A."/>
            <person name="Abraham A.L."/>
            <person name="Ceppi M."/>
            <person name="Conseiller E."/>
            <person name="Debuchy R."/>
            <person name="Malagnac F."/>
            <person name="Goarin A."/>
            <person name="Silar P."/>
            <person name="Lacoste S."/>
            <person name="Sallet E."/>
            <person name="Bensimon A."/>
            <person name="Giraud T."/>
            <person name="Brygoo Y."/>
        </authorList>
    </citation>
    <scope>NUCLEOTIDE SEQUENCE [LARGE SCALE GENOMIC DNA]</scope>
    <source>
        <strain evidence="1">FM164</strain>
    </source>
</reference>
<gene>
    <name evidence="1" type="ORF">PROQFM164_S06g000255</name>
</gene>
<name>W6QT75_PENRF</name>
<dbReference type="EMBL" id="HG792020">
    <property type="protein sequence ID" value="CDM37294.1"/>
    <property type="molecule type" value="Genomic_DNA"/>
</dbReference>
<dbReference type="Proteomes" id="UP000030686">
    <property type="component" value="Unassembled WGS sequence"/>
</dbReference>
<organism evidence="1 2">
    <name type="scientific">Penicillium roqueforti (strain FM164)</name>
    <dbReference type="NCBI Taxonomy" id="1365484"/>
    <lineage>
        <taxon>Eukaryota</taxon>
        <taxon>Fungi</taxon>
        <taxon>Dikarya</taxon>
        <taxon>Ascomycota</taxon>
        <taxon>Pezizomycotina</taxon>
        <taxon>Eurotiomycetes</taxon>
        <taxon>Eurotiomycetidae</taxon>
        <taxon>Eurotiales</taxon>
        <taxon>Aspergillaceae</taxon>
        <taxon>Penicillium</taxon>
    </lineage>
</organism>
<evidence type="ECO:0000313" key="1">
    <source>
        <dbReference type="EMBL" id="CDM37294.1"/>
    </source>
</evidence>
<accession>W6QT75</accession>
<evidence type="ECO:0000313" key="2">
    <source>
        <dbReference type="Proteomes" id="UP000030686"/>
    </source>
</evidence>
<dbReference type="AlphaFoldDB" id="W6QT75"/>
<keyword evidence="2" id="KW-1185">Reference proteome</keyword>
<proteinExistence type="predicted"/>
<protein>
    <submittedName>
        <fullName evidence="1">Uncharacterized protein</fullName>
    </submittedName>
</protein>
<sequence length="38" mass="4449">MVEVLLKQKCALWKLEILSTLIISHEKLNLINTKPLQF</sequence>